<comment type="caution">
    <text evidence="2">The sequence shown here is derived from an EMBL/GenBank/DDBJ whole genome shotgun (WGS) entry which is preliminary data.</text>
</comment>
<evidence type="ECO:0000313" key="2">
    <source>
        <dbReference type="EMBL" id="RBI67227.1"/>
    </source>
</evidence>
<reference evidence="3" key="1">
    <citation type="submission" date="2018-06" db="EMBL/GenBank/DDBJ databases">
        <title>Whole genome sequencing of four bacterial strains from South Shetland trench revealing bio-synthetic gene clusters.</title>
        <authorList>
            <person name="Abdel-Mageed W.M."/>
            <person name="Lehri B."/>
            <person name="Jarmusch S."/>
            <person name="Miranda K."/>
            <person name="Goodfellow M."/>
            <person name="Jaspars M."/>
            <person name="Karlyshev A.V."/>
        </authorList>
    </citation>
    <scope>NUCLEOTIDE SEQUENCE [LARGE SCALE GENOMIC DNA]</scope>
    <source>
        <strain evidence="3">SST4</strain>
    </source>
</reference>
<accession>A0A365TMZ5</accession>
<keyword evidence="1" id="KW-0812">Transmembrane</keyword>
<keyword evidence="3" id="KW-1185">Reference proteome</keyword>
<evidence type="ECO:0000313" key="3">
    <source>
        <dbReference type="Proteomes" id="UP000252204"/>
    </source>
</evidence>
<organism evidence="2 3">
    <name type="scientific">Vreelandella sulfidaeris</name>
    <dbReference type="NCBI Taxonomy" id="115553"/>
    <lineage>
        <taxon>Bacteria</taxon>
        <taxon>Pseudomonadati</taxon>
        <taxon>Pseudomonadota</taxon>
        <taxon>Gammaproteobacteria</taxon>
        <taxon>Oceanospirillales</taxon>
        <taxon>Halomonadaceae</taxon>
        <taxon>Vreelandella</taxon>
    </lineage>
</organism>
<proteinExistence type="predicted"/>
<keyword evidence="1" id="KW-0472">Membrane</keyword>
<feature type="transmembrane region" description="Helical" evidence="1">
    <location>
        <begin position="46"/>
        <end position="66"/>
    </location>
</feature>
<protein>
    <submittedName>
        <fullName evidence="2">Uncharacterized protein</fullName>
    </submittedName>
</protein>
<name>A0A365TMZ5_9GAMM</name>
<evidence type="ECO:0000256" key="1">
    <source>
        <dbReference type="SAM" id="Phobius"/>
    </source>
</evidence>
<dbReference type="AlphaFoldDB" id="A0A365TMZ5"/>
<dbReference type="Proteomes" id="UP000252204">
    <property type="component" value="Unassembled WGS sequence"/>
</dbReference>
<sequence>MLRENSCEHPFVHGSENAGRKGWQFADHLGSGLASKGYSTMTKASLILLACLSTLVALRKVFALILHPLE</sequence>
<dbReference type="EMBL" id="QNTU01000006">
    <property type="protein sequence ID" value="RBI67227.1"/>
    <property type="molecule type" value="Genomic_DNA"/>
</dbReference>
<gene>
    <name evidence="2" type="ORF">DQ400_11275</name>
</gene>
<keyword evidence="1" id="KW-1133">Transmembrane helix</keyword>